<dbReference type="Pfam" id="PF00551">
    <property type="entry name" value="Formyl_trans_N"/>
    <property type="match status" value="1"/>
</dbReference>
<dbReference type="Proteomes" id="UP000273145">
    <property type="component" value="Chromosome"/>
</dbReference>
<dbReference type="FunFam" id="3.40.50.170:FF:000007">
    <property type="entry name" value="Phosphoribosylglycinamide formyltransferase"/>
    <property type="match status" value="1"/>
</dbReference>
<name>A0A3Q8SEA2_9BACL</name>
<comment type="similarity">
    <text evidence="4">Belongs to the GART family.</text>
</comment>
<keyword evidence="7" id="KW-1185">Reference proteome</keyword>
<dbReference type="GO" id="GO:0004644">
    <property type="term" value="F:phosphoribosylglycinamide formyltransferase activity"/>
    <property type="evidence" value="ECO:0007669"/>
    <property type="project" value="UniProtKB-UniRule"/>
</dbReference>
<reference evidence="6 7" key="1">
    <citation type="submission" date="2018-11" db="EMBL/GenBank/DDBJ databases">
        <title>Genome sequencing of Paenibacillus lentus DSM25539(T).</title>
        <authorList>
            <person name="Kook J.-K."/>
            <person name="Park S.-N."/>
            <person name="Lim Y.K."/>
        </authorList>
    </citation>
    <scope>NUCLEOTIDE SEQUENCE [LARGE SCALE GENOMIC DNA]</scope>
    <source>
        <strain evidence="6 7">DSM 25539</strain>
    </source>
</reference>
<dbReference type="EC" id="2.1.2.2" evidence="4"/>
<dbReference type="RefSeq" id="WP_125084880.1">
    <property type="nucleotide sequence ID" value="NZ_CP034248.1"/>
</dbReference>
<evidence type="ECO:0000256" key="3">
    <source>
        <dbReference type="ARBA" id="ARBA00022755"/>
    </source>
</evidence>
<evidence type="ECO:0000256" key="4">
    <source>
        <dbReference type="HAMAP-Rule" id="MF_01930"/>
    </source>
</evidence>
<dbReference type="UniPathway" id="UPA00074">
    <property type="reaction ID" value="UER00126"/>
</dbReference>
<dbReference type="SUPFAM" id="SSF53328">
    <property type="entry name" value="Formyltransferase"/>
    <property type="match status" value="1"/>
</dbReference>
<dbReference type="OrthoDB" id="9806170at2"/>
<keyword evidence="3 4" id="KW-0658">Purine biosynthesis</keyword>
<accession>A0A3Q8SEA2</accession>
<evidence type="ECO:0000259" key="5">
    <source>
        <dbReference type="Pfam" id="PF00551"/>
    </source>
</evidence>
<proteinExistence type="inferred from homology"/>
<dbReference type="InterPro" id="IPR004607">
    <property type="entry name" value="GART"/>
</dbReference>
<dbReference type="KEGG" id="plen:EIM92_23220"/>
<dbReference type="HAMAP" id="MF_01930">
    <property type="entry name" value="PurN"/>
    <property type="match status" value="1"/>
</dbReference>
<evidence type="ECO:0000313" key="7">
    <source>
        <dbReference type="Proteomes" id="UP000273145"/>
    </source>
</evidence>
<dbReference type="GO" id="GO:0005829">
    <property type="term" value="C:cytosol"/>
    <property type="evidence" value="ECO:0007669"/>
    <property type="project" value="TreeGrafter"/>
</dbReference>
<dbReference type="CDD" id="cd08645">
    <property type="entry name" value="FMT_core_GART"/>
    <property type="match status" value="1"/>
</dbReference>
<feature type="binding site" evidence="4">
    <location>
        <position position="117"/>
    </location>
    <ligand>
        <name>(6R)-10-formyltetrahydrofolate</name>
        <dbReference type="ChEBI" id="CHEBI:195366"/>
    </ligand>
</feature>
<dbReference type="PANTHER" id="PTHR43369">
    <property type="entry name" value="PHOSPHORIBOSYLGLYCINAMIDE FORMYLTRANSFERASE"/>
    <property type="match status" value="1"/>
</dbReference>
<feature type="domain" description="Formyl transferase N-terminal" evidence="5">
    <location>
        <begin position="13"/>
        <end position="192"/>
    </location>
</feature>
<dbReference type="EMBL" id="CP034248">
    <property type="protein sequence ID" value="AZK48732.1"/>
    <property type="molecule type" value="Genomic_DNA"/>
</dbReference>
<comment type="caution">
    <text evidence="4">Lacks conserved residue(s) required for the propagation of feature annotation.</text>
</comment>
<dbReference type="Gene3D" id="3.40.50.170">
    <property type="entry name" value="Formyl transferase, N-terminal domain"/>
    <property type="match status" value="1"/>
</dbReference>
<comment type="pathway">
    <text evidence="1 4">Purine metabolism; IMP biosynthesis via de novo pathway; N(2)-formyl-N(1)-(5-phospho-D-ribosyl)glycinamide from N(1)-(5-phospho-D-ribosyl)glycinamide (10-formyl THF route): step 1/1.</text>
</comment>
<comment type="catalytic activity">
    <reaction evidence="4">
        <text>N(1)-(5-phospho-beta-D-ribosyl)glycinamide + (6R)-10-formyltetrahydrofolate = N(2)-formyl-N(1)-(5-phospho-beta-D-ribosyl)glycinamide + (6S)-5,6,7,8-tetrahydrofolate + H(+)</text>
        <dbReference type="Rhea" id="RHEA:15053"/>
        <dbReference type="ChEBI" id="CHEBI:15378"/>
        <dbReference type="ChEBI" id="CHEBI:57453"/>
        <dbReference type="ChEBI" id="CHEBI:143788"/>
        <dbReference type="ChEBI" id="CHEBI:147286"/>
        <dbReference type="ChEBI" id="CHEBI:195366"/>
        <dbReference type="EC" id="2.1.2.2"/>
    </reaction>
</comment>
<dbReference type="InterPro" id="IPR036477">
    <property type="entry name" value="Formyl_transf_N_sf"/>
</dbReference>
<evidence type="ECO:0000256" key="2">
    <source>
        <dbReference type="ARBA" id="ARBA00022679"/>
    </source>
</evidence>
<sequence length="210" mass="23069">MMDRSVGSGSPYRIAVFASGQGSNFQTLIDASHKGILGAEIVLLVCNKPEAPVVERARRAGIDCFLFERKAYSRREDYEAEIAAELERRGVDLIVLAGYMLLLTPVLVDAYQGRMINIHPSLLPSFPGKDAIGQAWSYGVKVTGVTVHLVDGGMDTGPVIAQKIVEIEQADTIEALEEKIRAAEHDLYPQVVNWFAEGRIRIDGRKITIS</sequence>
<dbReference type="PANTHER" id="PTHR43369:SF2">
    <property type="entry name" value="PHOSPHORIBOSYLGLYCINAMIDE FORMYLTRANSFERASE"/>
    <property type="match status" value="1"/>
</dbReference>
<evidence type="ECO:0000256" key="1">
    <source>
        <dbReference type="ARBA" id="ARBA00005054"/>
    </source>
</evidence>
<comment type="function">
    <text evidence="4">Catalyzes the transfer of a formyl group from 10-formyltetrahydrofolate to 5-phospho-ribosyl-glycinamide (GAR), producing 5-phospho-ribosyl-N-formylglycinamide (FGAR) and tetrahydrofolate.</text>
</comment>
<gene>
    <name evidence="4 6" type="primary">purN</name>
    <name evidence="6" type="ORF">EIM92_23220</name>
</gene>
<organism evidence="6 7">
    <name type="scientific">Paenibacillus lentus</name>
    <dbReference type="NCBI Taxonomy" id="1338368"/>
    <lineage>
        <taxon>Bacteria</taxon>
        <taxon>Bacillati</taxon>
        <taxon>Bacillota</taxon>
        <taxon>Bacilli</taxon>
        <taxon>Bacillales</taxon>
        <taxon>Paenibacillaceae</taxon>
        <taxon>Paenibacillus</taxon>
    </lineage>
</organism>
<feature type="active site" description="Proton donor" evidence="4">
    <location>
        <position position="119"/>
    </location>
</feature>
<dbReference type="NCBIfam" id="TIGR00639">
    <property type="entry name" value="PurN"/>
    <property type="match status" value="1"/>
</dbReference>
<protein>
    <recommendedName>
        <fullName evidence="4">Phosphoribosylglycinamide formyltransferase</fullName>
        <ecNumber evidence="4">2.1.2.2</ecNumber>
    </recommendedName>
    <alternativeName>
        <fullName evidence="4">5'-phosphoribosylglycinamide transformylase</fullName>
    </alternativeName>
    <alternativeName>
        <fullName evidence="4">GAR transformylase</fullName>
        <shortName evidence="4">GART</shortName>
    </alternativeName>
</protein>
<evidence type="ECO:0000313" key="6">
    <source>
        <dbReference type="EMBL" id="AZK48732.1"/>
    </source>
</evidence>
<keyword evidence="2 4" id="KW-0808">Transferase</keyword>
<dbReference type="GO" id="GO:0006189">
    <property type="term" value="P:'de novo' IMP biosynthetic process"/>
    <property type="evidence" value="ECO:0007669"/>
    <property type="project" value="UniProtKB-UniRule"/>
</dbReference>
<feature type="site" description="Raises pKa of active site His" evidence="4">
    <location>
        <position position="155"/>
    </location>
</feature>
<dbReference type="AlphaFoldDB" id="A0A3Q8SEA2"/>
<feature type="binding site" evidence="4">
    <location>
        <begin position="22"/>
        <end position="24"/>
    </location>
    <ligand>
        <name>N(1)-(5-phospho-beta-D-ribosyl)glycinamide</name>
        <dbReference type="ChEBI" id="CHEBI:143788"/>
    </ligand>
</feature>
<feature type="binding site" evidence="4">
    <location>
        <position position="75"/>
    </location>
    <ligand>
        <name>(6R)-10-formyltetrahydrofolate</name>
        <dbReference type="ChEBI" id="CHEBI:195366"/>
    </ligand>
</feature>
<dbReference type="InterPro" id="IPR002376">
    <property type="entry name" value="Formyl_transf_N"/>
</dbReference>